<gene>
    <name evidence="2" type="ORF">GBA65_01210</name>
</gene>
<evidence type="ECO:0000313" key="3">
    <source>
        <dbReference type="Proteomes" id="UP000502706"/>
    </source>
</evidence>
<keyword evidence="3" id="KW-1185">Reference proteome</keyword>
<reference evidence="2 3" key="1">
    <citation type="submission" date="2019-10" db="EMBL/GenBank/DDBJ databases">
        <title>Rubrobacter sp nov SCSIO 52915 isolated from a deep-sea sediment in the South China Sea.</title>
        <authorList>
            <person name="Chen R.W."/>
        </authorList>
    </citation>
    <scope>NUCLEOTIDE SEQUENCE [LARGE SCALE GENOMIC DNA]</scope>
    <source>
        <strain evidence="2 3">SCSIO 52915</strain>
    </source>
</reference>
<protein>
    <submittedName>
        <fullName evidence="2">Uncharacterized protein</fullName>
    </submittedName>
</protein>
<proteinExistence type="predicted"/>
<evidence type="ECO:0000313" key="2">
    <source>
        <dbReference type="EMBL" id="QIN77357.1"/>
    </source>
</evidence>
<feature type="compositionally biased region" description="Basic and acidic residues" evidence="1">
    <location>
        <begin position="81"/>
        <end position="98"/>
    </location>
</feature>
<dbReference type="AlphaFoldDB" id="A0A6G8PT32"/>
<evidence type="ECO:0000256" key="1">
    <source>
        <dbReference type="SAM" id="MobiDB-lite"/>
    </source>
</evidence>
<feature type="region of interest" description="Disordered" evidence="1">
    <location>
        <begin position="81"/>
        <end position="104"/>
    </location>
</feature>
<dbReference type="Proteomes" id="UP000502706">
    <property type="component" value="Chromosome"/>
</dbReference>
<dbReference type="KEGG" id="rmar:GBA65_01210"/>
<sequence length="104" mass="11726">MHKNFTYSDPEGSFTWINPVTVQREYLVPPSDHEEAIGLFREHPDFEKLRAAYKEASEPEGGATNVQDAVRSGLKRVEDLAEAMRREREAKGEDERGRGPVAPA</sequence>
<dbReference type="EMBL" id="CP045121">
    <property type="protein sequence ID" value="QIN77357.1"/>
    <property type="molecule type" value="Genomic_DNA"/>
</dbReference>
<organism evidence="2 3">
    <name type="scientific">Rubrobacter marinus</name>
    <dbReference type="NCBI Taxonomy" id="2653852"/>
    <lineage>
        <taxon>Bacteria</taxon>
        <taxon>Bacillati</taxon>
        <taxon>Actinomycetota</taxon>
        <taxon>Rubrobacteria</taxon>
        <taxon>Rubrobacterales</taxon>
        <taxon>Rubrobacteraceae</taxon>
        <taxon>Rubrobacter</taxon>
    </lineage>
</organism>
<dbReference type="RefSeq" id="WP_166395033.1">
    <property type="nucleotide sequence ID" value="NZ_CP045121.1"/>
</dbReference>
<name>A0A6G8PT32_9ACTN</name>
<accession>A0A6G8PT32</accession>